<dbReference type="Proteomes" id="UP001283341">
    <property type="component" value="Unassembled WGS sequence"/>
</dbReference>
<organism evidence="1 2">
    <name type="scientific">Apodospora peruviana</name>
    <dbReference type="NCBI Taxonomy" id="516989"/>
    <lineage>
        <taxon>Eukaryota</taxon>
        <taxon>Fungi</taxon>
        <taxon>Dikarya</taxon>
        <taxon>Ascomycota</taxon>
        <taxon>Pezizomycotina</taxon>
        <taxon>Sordariomycetes</taxon>
        <taxon>Sordariomycetidae</taxon>
        <taxon>Sordariales</taxon>
        <taxon>Lasiosphaeriaceae</taxon>
        <taxon>Apodospora</taxon>
    </lineage>
</organism>
<comment type="caution">
    <text evidence="1">The sequence shown here is derived from an EMBL/GenBank/DDBJ whole genome shotgun (WGS) entry which is preliminary data.</text>
</comment>
<reference evidence="1" key="2">
    <citation type="submission" date="2023-06" db="EMBL/GenBank/DDBJ databases">
        <authorList>
            <consortium name="Lawrence Berkeley National Laboratory"/>
            <person name="Haridas S."/>
            <person name="Hensen N."/>
            <person name="Bonometti L."/>
            <person name="Westerberg I."/>
            <person name="Brannstrom I.O."/>
            <person name="Guillou S."/>
            <person name="Cros-Aarteil S."/>
            <person name="Calhoun S."/>
            <person name="Kuo A."/>
            <person name="Mondo S."/>
            <person name="Pangilinan J."/>
            <person name="Riley R."/>
            <person name="Labutti K."/>
            <person name="Andreopoulos B."/>
            <person name="Lipzen A."/>
            <person name="Chen C."/>
            <person name="Yanf M."/>
            <person name="Daum C."/>
            <person name="Ng V."/>
            <person name="Clum A."/>
            <person name="Steindorff A."/>
            <person name="Ohm R."/>
            <person name="Martin F."/>
            <person name="Silar P."/>
            <person name="Natvig D."/>
            <person name="Lalanne C."/>
            <person name="Gautier V."/>
            <person name="Ament-Velasquez S.L."/>
            <person name="Kruys A."/>
            <person name="Hutchinson M.I."/>
            <person name="Powell A.J."/>
            <person name="Barry K."/>
            <person name="Miller A.N."/>
            <person name="Grigoriev I.V."/>
            <person name="Debuchy R."/>
            <person name="Gladieux P."/>
            <person name="Thoren M.H."/>
            <person name="Johannesson H."/>
        </authorList>
    </citation>
    <scope>NUCLEOTIDE SEQUENCE</scope>
    <source>
        <strain evidence="1">CBS 118394</strain>
    </source>
</reference>
<proteinExistence type="predicted"/>
<accession>A0AAE0IJG5</accession>
<gene>
    <name evidence="1" type="ORF">B0H66DRAFT_146715</name>
</gene>
<dbReference type="EMBL" id="JAUEDM010000002">
    <property type="protein sequence ID" value="KAK3326094.1"/>
    <property type="molecule type" value="Genomic_DNA"/>
</dbReference>
<reference evidence="1" key="1">
    <citation type="journal article" date="2023" name="Mol. Phylogenet. Evol.">
        <title>Genome-scale phylogeny and comparative genomics of the fungal order Sordariales.</title>
        <authorList>
            <person name="Hensen N."/>
            <person name="Bonometti L."/>
            <person name="Westerberg I."/>
            <person name="Brannstrom I.O."/>
            <person name="Guillou S."/>
            <person name="Cros-Aarteil S."/>
            <person name="Calhoun S."/>
            <person name="Haridas S."/>
            <person name="Kuo A."/>
            <person name="Mondo S."/>
            <person name="Pangilinan J."/>
            <person name="Riley R."/>
            <person name="LaButti K."/>
            <person name="Andreopoulos B."/>
            <person name="Lipzen A."/>
            <person name="Chen C."/>
            <person name="Yan M."/>
            <person name="Daum C."/>
            <person name="Ng V."/>
            <person name="Clum A."/>
            <person name="Steindorff A."/>
            <person name="Ohm R.A."/>
            <person name="Martin F."/>
            <person name="Silar P."/>
            <person name="Natvig D.O."/>
            <person name="Lalanne C."/>
            <person name="Gautier V."/>
            <person name="Ament-Velasquez S.L."/>
            <person name="Kruys A."/>
            <person name="Hutchinson M.I."/>
            <person name="Powell A.J."/>
            <person name="Barry K."/>
            <person name="Miller A.N."/>
            <person name="Grigoriev I.V."/>
            <person name="Debuchy R."/>
            <person name="Gladieux P."/>
            <person name="Hiltunen Thoren M."/>
            <person name="Johannesson H."/>
        </authorList>
    </citation>
    <scope>NUCLEOTIDE SEQUENCE</scope>
    <source>
        <strain evidence="1">CBS 118394</strain>
    </source>
</reference>
<protein>
    <submittedName>
        <fullName evidence="1">Uncharacterized protein</fullName>
    </submittedName>
</protein>
<evidence type="ECO:0000313" key="2">
    <source>
        <dbReference type="Proteomes" id="UP001283341"/>
    </source>
</evidence>
<evidence type="ECO:0000313" key="1">
    <source>
        <dbReference type="EMBL" id="KAK3326094.1"/>
    </source>
</evidence>
<name>A0AAE0IJG5_9PEZI</name>
<keyword evidence="2" id="KW-1185">Reference proteome</keyword>
<dbReference type="AlphaFoldDB" id="A0AAE0IJG5"/>
<sequence length="237" mass="26123">MIGLPLSHRLRLSATCPDGASSPQPTTDRNLIIILTFILGIASAWQLPPSFQMPFSLSGRPKSPPPKTTPRFSIQVDHPWIQENSGWLEKPFDTTTALCALDSALPKPLQRGLKSLPPADLFRHLNITNPFEYAHVNWKRVHHSLSAIENCPAAMQNIESLSVQIPVDDVGPRSLVELMDASRAKRISVLDSSAKRGYEPPPELTAAFVRVLQLMSNLSKLDWHMPAPGRSSSNATL</sequence>